<dbReference type="RefSeq" id="WP_341405252.1">
    <property type="nucleotide sequence ID" value="NZ_JBBUKT010000005.1"/>
</dbReference>
<feature type="transmembrane region" description="Helical" evidence="1">
    <location>
        <begin position="37"/>
        <end position="55"/>
    </location>
</feature>
<keyword evidence="1" id="KW-1133">Transmembrane helix</keyword>
<protein>
    <submittedName>
        <fullName evidence="2">Uncharacterized protein</fullName>
    </submittedName>
</protein>
<keyword evidence="1" id="KW-0812">Transmembrane</keyword>
<evidence type="ECO:0000313" key="3">
    <source>
        <dbReference type="Proteomes" id="UP001371305"/>
    </source>
</evidence>
<evidence type="ECO:0000313" key="2">
    <source>
        <dbReference type="EMBL" id="MEK7951615.1"/>
    </source>
</evidence>
<dbReference type="Proteomes" id="UP001371305">
    <property type="component" value="Unassembled WGS sequence"/>
</dbReference>
<feature type="transmembrane region" description="Helical" evidence="1">
    <location>
        <begin position="109"/>
        <end position="130"/>
    </location>
</feature>
<reference evidence="2 3" key="1">
    <citation type="submission" date="2024-04" db="EMBL/GenBank/DDBJ databases">
        <title>Luteolibacter sp. isolated from soil.</title>
        <authorList>
            <person name="An J."/>
        </authorList>
    </citation>
    <scope>NUCLEOTIDE SEQUENCE [LARGE SCALE GENOMIC DNA]</scope>
    <source>
        <strain evidence="2 3">Y139</strain>
    </source>
</reference>
<sequence>MKRGEEKSIWMRDPRGEASGDMLDLAYAPSGGRGKQWLAGVVLAAVPVIYGICSIQRGWTTMFGSRGMDERISGDAGFWLAVAYIAIGAFCHFHWFWGLSERLWRFSEGMKVAALLVFLPAFGWGMWVAFV</sequence>
<comment type="caution">
    <text evidence="2">The sequence shown here is derived from an EMBL/GenBank/DDBJ whole genome shotgun (WGS) entry which is preliminary data.</text>
</comment>
<keyword evidence="1" id="KW-0472">Membrane</keyword>
<evidence type="ECO:0000256" key="1">
    <source>
        <dbReference type="SAM" id="Phobius"/>
    </source>
</evidence>
<gene>
    <name evidence="2" type="ORF">WKV53_13950</name>
</gene>
<dbReference type="EMBL" id="JBBUKT010000005">
    <property type="protein sequence ID" value="MEK7951615.1"/>
    <property type="molecule type" value="Genomic_DNA"/>
</dbReference>
<name>A0ABU9AYA6_9BACT</name>
<proteinExistence type="predicted"/>
<keyword evidence="3" id="KW-1185">Reference proteome</keyword>
<feature type="transmembrane region" description="Helical" evidence="1">
    <location>
        <begin position="76"/>
        <end position="97"/>
    </location>
</feature>
<organism evidence="2 3">
    <name type="scientific">Luteolibacter soli</name>
    <dbReference type="NCBI Taxonomy" id="3135280"/>
    <lineage>
        <taxon>Bacteria</taxon>
        <taxon>Pseudomonadati</taxon>
        <taxon>Verrucomicrobiota</taxon>
        <taxon>Verrucomicrobiia</taxon>
        <taxon>Verrucomicrobiales</taxon>
        <taxon>Verrucomicrobiaceae</taxon>
        <taxon>Luteolibacter</taxon>
    </lineage>
</organism>
<accession>A0ABU9AYA6</accession>